<sequence length="139" mass="16075">MDIKKWFKGKYLFFTIPTIIWVGGVIVLSIFKIDIGNTESRINKKNCEDEKKLKAERIQGVVTSKFADERGVKFFKYVSGSDTLISQWALLNPKTYNFLQVGDSILKENGSLEFKINRTALNTTFIYYIDWDCNEALLK</sequence>
<feature type="transmembrane region" description="Helical" evidence="1">
    <location>
        <begin position="12"/>
        <end position="31"/>
    </location>
</feature>
<keyword evidence="3" id="KW-1185">Reference proteome</keyword>
<keyword evidence="1" id="KW-0472">Membrane</keyword>
<keyword evidence="1" id="KW-0812">Transmembrane</keyword>
<comment type="caution">
    <text evidence="2">The sequence shown here is derived from an EMBL/GenBank/DDBJ whole genome shotgun (WGS) entry which is preliminary data.</text>
</comment>
<protein>
    <submittedName>
        <fullName evidence="2">Uncharacterized protein</fullName>
    </submittedName>
</protein>
<organism evidence="2 3">
    <name type="scientific">Adhaeribacter terrigena</name>
    <dbReference type="NCBI Taxonomy" id="2793070"/>
    <lineage>
        <taxon>Bacteria</taxon>
        <taxon>Pseudomonadati</taxon>
        <taxon>Bacteroidota</taxon>
        <taxon>Cytophagia</taxon>
        <taxon>Cytophagales</taxon>
        <taxon>Hymenobacteraceae</taxon>
        <taxon>Adhaeribacter</taxon>
    </lineage>
</organism>
<dbReference type="Proteomes" id="UP000644147">
    <property type="component" value="Unassembled WGS sequence"/>
</dbReference>
<reference evidence="2 3" key="1">
    <citation type="submission" date="2020-12" db="EMBL/GenBank/DDBJ databases">
        <title>Bacterial novel species Adhaeribacter sp. BT258 isolated from soil.</title>
        <authorList>
            <person name="Jung H.-Y."/>
        </authorList>
    </citation>
    <scope>NUCLEOTIDE SEQUENCE [LARGE SCALE GENOMIC DNA]</scope>
    <source>
        <strain evidence="2 3">BT258</strain>
    </source>
</reference>
<gene>
    <name evidence="2" type="ORF">I5M27_13100</name>
</gene>
<evidence type="ECO:0000313" key="2">
    <source>
        <dbReference type="EMBL" id="MBK0403926.1"/>
    </source>
</evidence>
<accession>A0ABS1C428</accession>
<evidence type="ECO:0000313" key="3">
    <source>
        <dbReference type="Proteomes" id="UP000644147"/>
    </source>
</evidence>
<name>A0ABS1C428_9BACT</name>
<keyword evidence="1" id="KW-1133">Transmembrane helix</keyword>
<dbReference type="EMBL" id="JAEHFX010000006">
    <property type="protein sequence ID" value="MBK0403926.1"/>
    <property type="molecule type" value="Genomic_DNA"/>
</dbReference>
<dbReference type="RefSeq" id="WP_200506723.1">
    <property type="nucleotide sequence ID" value="NZ_JAEHFX010000006.1"/>
</dbReference>
<evidence type="ECO:0000256" key="1">
    <source>
        <dbReference type="SAM" id="Phobius"/>
    </source>
</evidence>
<proteinExistence type="predicted"/>